<sequence length="294" mass="33617">MQRTETAAYYQRLQNRVAEYVENNLTASFGIRELADYTHVSYYHLAEIFRSTYTESLGHYITRIKLERAAMLSAYTPLNLSEIADATGFATKHSLSKAFTNHFGFSPGKAKASVIRTDSINAVMDGITSETQYRHIVQSDFPFTFKQRTLTGGVLAGYTWHFGHASPGYEASMPYLDDLLSMTIAGRARRCIKIFDSVNFTALRDYRLFYGIFAEDTSMLAPHFDGLALPIRRGTYLVFDVPAGHRDDIKHHITRFRESLVWYKQMFILRDFYDFFLLHDGPDNGGEYYLCTGA</sequence>
<reference evidence="5 6" key="1">
    <citation type="submission" date="2021-05" db="EMBL/GenBank/DDBJ databases">
        <title>A Polyphasic approach of four new species of the genus Ohtaekwangia: Ohtaekwangia histidinii sp. nov., Ohtaekwangia cretensis sp. nov., Ohtaekwangia indiensis sp. nov., Ohtaekwangia reichenbachii sp. nov. from diverse environment.</title>
        <authorList>
            <person name="Octaviana S."/>
        </authorList>
    </citation>
    <scope>NUCLEOTIDE SEQUENCE [LARGE SCALE GENOMIC DNA]</scope>
    <source>
        <strain evidence="5 6">PWU5</strain>
    </source>
</reference>
<keyword evidence="6" id="KW-1185">Reference proteome</keyword>
<dbReference type="InterPro" id="IPR018060">
    <property type="entry name" value="HTH_AraC"/>
</dbReference>
<dbReference type="AlphaFoldDB" id="A0AAP2GTE2"/>
<evidence type="ECO:0000313" key="6">
    <source>
        <dbReference type="Proteomes" id="UP001319080"/>
    </source>
</evidence>
<dbReference type="PROSITE" id="PS00041">
    <property type="entry name" value="HTH_ARAC_FAMILY_1"/>
    <property type="match status" value="1"/>
</dbReference>
<keyword evidence="1" id="KW-0805">Transcription regulation</keyword>
<dbReference type="GO" id="GO:0003700">
    <property type="term" value="F:DNA-binding transcription factor activity"/>
    <property type="evidence" value="ECO:0007669"/>
    <property type="project" value="InterPro"/>
</dbReference>
<keyword evidence="2" id="KW-0238">DNA-binding</keyword>
<dbReference type="GO" id="GO:0043565">
    <property type="term" value="F:sequence-specific DNA binding"/>
    <property type="evidence" value="ECO:0007669"/>
    <property type="project" value="InterPro"/>
</dbReference>
<feature type="domain" description="HTH araC/xylS-type" evidence="4">
    <location>
        <begin position="15"/>
        <end position="113"/>
    </location>
</feature>
<comment type="caution">
    <text evidence="5">The sequence shown here is derived from an EMBL/GenBank/DDBJ whole genome shotgun (WGS) entry which is preliminary data.</text>
</comment>
<protein>
    <submittedName>
        <fullName evidence="5">AraC family transcriptional regulator</fullName>
    </submittedName>
</protein>
<evidence type="ECO:0000259" key="4">
    <source>
        <dbReference type="PROSITE" id="PS01124"/>
    </source>
</evidence>
<evidence type="ECO:0000313" key="5">
    <source>
        <dbReference type="EMBL" id="MBT1712154.1"/>
    </source>
</evidence>
<evidence type="ECO:0000256" key="1">
    <source>
        <dbReference type="ARBA" id="ARBA00023015"/>
    </source>
</evidence>
<dbReference type="EMBL" id="JAHESE010000052">
    <property type="protein sequence ID" value="MBT1712154.1"/>
    <property type="molecule type" value="Genomic_DNA"/>
</dbReference>
<dbReference type="Pfam" id="PF12833">
    <property type="entry name" value="HTH_18"/>
    <property type="match status" value="1"/>
</dbReference>
<gene>
    <name evidence="5" type="ORF">KK062_28190</name>
</gene>
<name>A0AAP2GTE2_9BACT</name>
<dbReference type="InterPro" id="IPR018062">
    <property type="entry name" value="HTH_AraC-typ_CS"/>
</dbReference>
<accession>A0AAP2GTE2</accession>
<dbReference type="SMART" id="SM00342">
    <property type="entry name" value="HTH_ARAC"/>
    <property type="match status" value="1"/>
</dbReference>
<organism evidence="5 6">
    <name type="scientific">Dawidia cretensis</name>
    <dbReference type="NCBI Taxonomy" id="2782350"/>
    <lineage>
        <taxon>Bacteria</taxon>
        <taxon>Pseudomonadati</taxon>
        <taxon>Bacteroidota</taxon>
        <taxon>Cytophagia</taxon>
        <taxon>Cytophagales</taxon>
        <taxon>Chryseotaleaceae</taxon>
        <taxon>Dawidia</taxon>
    </lineage>
</organism>
<dbReference type="SUPFAM" id="SSF46689">
    <property type="entry name" value="Homeodomain-like"/>
    <property type="match status" value="2"/>
</dbReference>
<evidence type="ECO:0000256" key="3">
    <source>
        <dbReference type="ARBA" id="ARBA00023163"/>
    </source>
</evidence>
<keyword evidence="3" id="KW-0804">Transcription</keyword>
<evidence type="ECO:0000256" key="2">
    <source>
        <dbReference type="ARBA" id="ARBA00023125"/>
    </source>
</evidence>
<dbReference type="InterPro" id="IPR050908">
    <property type="entry name" value="SmbC-like"/>
</dbReference>
<dbReference type="Proteomes" id="UP001319080">
    <property type="component" value="Unassembled WGS sequence"/>
</dbReference>
<proteinExistence type="predicted"/>
<dbReference type="PANTHER" id="PTHR40055">
    <property type="entry name" value="TRANSCRIPTIONAL REGULATOR YGIV-RELATED"/>
    <property type="match status" value="1"/>
</dbReference>
<dbReference type="Gene3D" id="1.10.10.60">
    <property type="entry name" value="Homeodomain-like"/>
    <property type="match status" value="1"/>
</dbReference>
<dbReference type="RefSeq" id="WP_254087721.1">
    <property type="nucleotide sequence ID" value="NZ_JAHESE010000052.1"/>
</dbReference>
<dbReference type="PANTHER" id="PTHR40055:SF1">
    <property type="entry name" value="TRANSCRIPTIONAL REGULATOR YGIV-RELATED"/>
    <property type="match status" value="1"/>
</dbReference>
<dbReference type="InterPro" id="IPR009057">
    <property type="entry name" value="Homeodomain-like_sf"/>
</dbReference>
<dbReference type="PROSITE" id="PS01124">
    <property type="entry name" value="HTH_ARAC_FAMILY_2"/>
    <property type="match status" value="1"/>
</dbReference>